<protein>
    <submittedName>
        <fullName evidence="1">Uncharacterized protein</fullName>
    </submittedName>
</protein>
<dbReference type="EMBL" id="KQ425931">
    <property type="protein sequence ID" value="KOF68818.1"/>
    <property type="molecule type" value="Genomic_DNA"/>
</dbReference>
<reference evidence="1" key="1">
    <citation type="submission" date="2015-07" db="EMBL/GenBank/DDBJ databases">
        <title>MeaNS - Measles Nucleotide Surveillance Program.</title>
        <authorList>
            <person name="Tran T."/>
            <person name="Druce J."/>
        </authorList>
    </citation>
    <scope>NUCLEOTIDE SEQUENCE</scope>
    <source>
        <strain evidence="1">UCB-OBI-ISO-001</strain>
        <tissue evidence="1">Gonad</tissue>
    </source>
</reference>
<gene>
    <name evidence="1" type="ORF">OCBIM_22006457mg</name>
</gene>
<evidence type="ECO:0000313" key="1">
    <source>
        <dbReference type="EMBL" id="KOF68818.1"/>
    </source>
</evidence>
<name>A0A0L8FVU1_OCTBM</name>
<proteinExistence type="predicted"/>
<accession>A0A0L8FVU1</accession>
<sequence length="54" mass="6264">MENININMKNERDLEQKLRIVNQGLTDAEIQEEERILNNLFQSVGDVNTSGIFE</sequence>
<organism evidence="1">
    <name type="scientific">Octopus bimaculoides</name>
    <name type="common">California two-spotted octopus</name>
    <dbReference type="NCBI Taxonomy" id="37653"/>
    <lineage>
        <taxon>Eukaryota</taxon>
        <taxon>Metazoa</taxon>
        <taxon>Spiralia</taxon>
        <taxon>Lophotrochozoa</taxon>
        <taxon>Mollusca</taxon>
        <taxon>Cephalopoda</taxon>
        <taxon>Coleoidea</taxon>
        <taxon>Octopodiformes</taxon>
        <taxon>Octopoda</taxon>
        <taxon>Incirrata</taxon>
        <taxon>Octopodidae</taxon>
        <taxon>Octopus</taxon>
    </lineage>
</organism>
<dbReference type="AlphaFoldDB" id="A0A0L8FVU1"/>